<accession>B1BPR6</accession>
<sequence>MEHYGFFNGDQEYGQEEFSRYFDSIYQSGISVNDDGELSFNVYGAGNTLTVGKGFAIIKGFYLYNDSEKTITLDKDPNYDRIDRLVIRLNISTSKVSLEIKKGVAGSNPTAPSLQRDNLIYELGLAEIKVSRSGSNYIKDERYSFRTCGAIRPKNLSEFNDMIKGFTEQFEVWFNSQQSKGWRNIFIQDNIPDQEIPGAIWIKTLT</sequence>
<comment type="caution">
    <text evidence="1">The sequence shown here is derived from an EMBL/GenBank/DDBJ whole genome shotgun (WGS) entry which is preliminary data.</text>
</comment>
<dbReference type="RefSeq" id="WP_003461791.1">
    <property type="nucleotide sequence ID" value="NZ_ABDW01000003.1"/>
</dbReference>
<name>B1BPR6_CLOPF</name>
<dbReference type="AlphaFoldDB" id="B1BPR6"/>
<evidence type="ECO:0000313" key="2">
    <source>
        <dbReference type="Proteomes" id="UP000005337"/>
    </source>
</evidence>
<proteinExistence type="predicted"/>
<protein>
    <submittedName>
        <fullName evidence="1">Uncharacterized protein</fullName>
    </submittedName>
</protein>
<gene>
    <name evidence="1" type="ORF">AC3_2547</name>
</gene>
<dbReference type="Proteomes" id="UP000005337">
    <property type="component" value="Unassembled WGS sequence"/>
</dbReference>
<dbReference type="EMBL" id="ABDW01000003">
    <property type="protein sequence ID" value="EDT16249.1"/>
    <property type="molecule type" value="Genomic_DNA"/>
</dbReference>
<reference evidence="1 2" key="1">
    <citation type="submission" date="2007-07" db="EMBL/GenBank/DDBJ databases">
        <title>Annotation of Clostridium perfringens E str. JGS1987.</title>
        <authorList>
            <person name="Paulsen I."/>
            <person name="Sebastian Y."/>
        </authorList>
    </citation>
    <scope>NUCLEOTIDE SEQUENCE [LARGE SCALE GENOMIC DNA]</scope>
    <source>
        <strain evidence="2">E str. JGS1987</strain>
    </source>
</reference>
<evidence type="ECO:0000313" key="1">
    <source>
        <dbReference type="EMBL" id="EDT16249.1"/>
    </source>
</evidence>
<organism evidence="1 2">
    <name type="scientific">Clostridium perfringens E str. JGS1987</name>
    <dbReference type="NCBI Taxonomy" id="451755"/>
    <lineage>
        <taxon>Bacteria</taxon>
        <taxon>Bacillati</taxon>
        <taxon>Bacillota</taxon>
        <taxon>Clostridia</taxon>
        <taxon>Eubacteriales</taxon>
        <taxon>Clostridiaceae</taxon>
        <taxon>Clostridium</taxon>
    </lineage>
</organism>